<organism evidence="2 3">
    <name type="scientific">Streptococcus cristatus</name>
    <dbReference type="NCBI Taxonomy" id="45634"/>
    <lineage>
        <taxon>Bacteria</taxon>
        <taxon>Bacillati</taxon>
        <taxon>Bacillota</taxon>
        <taxon>Bacilli</taxon>
        <taxon>Lactobacillales</taxon>
        <taxon>Streptococcaceae</taxon>
        <taxon>Streptococcus</taxon>
    </lineage>
</organism>
<dbReference type="SUPFAM" id="SSF54593">
    <property type="entry name" value="Glyoxalase/Bleomycin resistance protein/Dihydroxybiphenyl dioxygenase"/>
    <property type="match status" value="1"/>
</dbReference>
<dbReference type="AlphaFoldDB" id="A0A3R9HCZ6"/>
<evidence type="ECO:0000259" key="1">
    <source>
        <dbReference type="PROSITE" id="PS51819"/>
    </source>
</evidence>
<dbReference type="InterPro" id="IPR037523">
    <property type="entry name" value="VOC_core"/>
</dbReference>
<accession>A0A3R9HCZ6</accession>
<reference evidence="2 3" key="1">
    <citation type="submission" date="2018-11" db="EMBL/GenBank/DDBJ databases">
        <title>Species Designations Belie Phenotypic and Genotypic Heterogeneity in Oral Streptococci.</title>
        <authorList>
            <person name="Velsko I."/>
        </authorList>
    </citation>
    <scope>NUCLEOTIDE SEQUENCE [LARGE SCALE GENOMIC DNA]</scope>
    <source>
        <strain evidence="2 3">BCC51</strain>
    </source>
</reference>
<evidence type="ECO:0000313" key="2">
    <source>
        <dbReference type="EMBL" id="RSI42567.1"/>
    </source>
</evidence>
<dbReference type="RefSeq" id="WP_125390545.1">
    <property type="nucleotide sequence ID" value="NZ_RJNA01000011.1"/>
</dbReference>
<dbReference type="PROSITE" id="PS51819">
    <property type="entry name" value="VOC"/>
    <property type="match status" value="1"/>
</dbReference>
<comment type="caution">
    <text evidence="2">The sequence shown here is derived from an EMBL/GenBank/DDBJ whole genome shotgun (WGS) entry which is preliminary data.</text>
</comment>
<dbReference type="InterPro" id="IPR004360">
    <property type="entry name" value="Glyas_Fos-R_dOase_dom"/>
</dbReference>
<protein>
    <submittedName>
        <fullName evidence="2">Glyoxalase-like domain protein</fullName>
    </submittedName>
</protein>
<dbReference type="EMBL" id="RJNA01000011">
    <property type="protein sequence ID" value="RSI42567.1"/>
    <property type="molecule type" value="Genomic_DNA"/>
</dbReference>
<dbReference type="PANTHER" id="PTHR35006:SF2">
    <property type="entry name" value="GLYOXALASE FAMILY PROTEIN (AFU_ORTHOLOGUE AFUA_5G14830)"/>
    <property type="match status" value="1"/>
</dbReference>
<evidence type="ECO:0000313" key="3">
    <source>
        <dbReference type="Proteomes" id="UP000282617"/>
    </source>
</evidence>
<feature type="domain" description="VOC" evidence="1">
    <location>
        <begin position="1"/>
        <end position="120"/>
    </location>
</feature>
<name>A0A3R9HCZ6_STRCR</name>
<dbReference type="Pfam" id="PF00903">
    <property type="entry name" value="Glyoxalase"/>
    <property type="match status" value="1"/>
</dbReference>
<proteinExistence type="predicted"/>
<gene>
    <name evidence="2" type="ORF">D8872_07570</name>
</gene>
<dbReference type="InterPro" id="IPR029068">
    <property type="entry name" value="Glyas_Bleomycin-R_OHBP_Dase"/>
</dbReference>
<dbReference type="PANTHER" id="PTHR35006">
    <property type="entry name" value="GLYOXALASE FAMILY PROTEIN (AFU_ORTHOLOGUE AFUA_5G14830)"/>
    <property type="match status" value="1"/>
</dbReference>
<dbReference type="Gene3D" id="3.10.180.10">
    <property type="entry name" value="2,3-Dihydroxybiphenyl 1,2-Dioxygenase, domain 1"/>
    <property type="match status" value="1"/>
</dbReference>
<sequence>MIDHFGIKVKNLEASKLFYQKTLAPLGYKIAFDIPQAVSFAEPRNADPTGDFWLNVGQQEPEHFAFSAQNEEEVEAFYQAALAAGGKDNGAPGERSQYHPGYYAAYIIDPDGNNVEVVCHKE</sequence>
<dbReference type="Proteomes" id="UP000282617">
    <property type="component" value="Unassembled WGS sequence"/>
</dbReference>
<dbReference type="CDD" id="cd07262">
    <property type="entry name" value="VOC_like"/>
    <property type="match status" value="1"/>
</dbReference>